<dbReference type="PRINTS" id="PR00992">
    <property type="entry name" value="ALARACEMASE"/>
</dbReference>
<evidence type="ECO:0000256" key="4">
    <source>
        <dbReference type="ARBA" id="ARBA00013089"/>
    </source>
</evidence>
<evidence type="ECO:0000259" key="10">
    <source>
        <dbReference type="SMART" id="SM01005"/>
    </source>
</evidence>
<dbReference type="InterPro" id="IPR001608">
    <property type="entry name" value="Ala_racemase_N"/>
</dbReference>
<reference evidence="11 12" key="1">
    <citation type="submission" date="2018-02" db="EMBL/GenBank/DDBJ databases">
        <title>Whole genome sequencing of endophytic bacterium.</title>
        <authorList>
            <person name="Eedara R."/>
            <person name="Podile A.R."/>
        </authorList>
    </citation>
    <scope>NUCLEOTIDE SEQUENCE [LARGE SCALE GENOMIC DNA]</scope>
    <source>
        <strain evidence="11 12">RP1T</strain>
    </source>
</reference>
<dbReference type="UniPathway" id="UPA00042">
    <property type="reaction ID" value="UER00497"/>
</dbReference>
<keyword evidence="12" id="KW-1185">Reference proteome</keyword>
<dbReference type="Gene3D" id="3.20.20.10">
    <property type="entry name" value="Alanine racemase"/>
    <property type="match status" value="1"/>
</dbReference>
<accession>A0A2S9QC08</accession>
<feature type="binding site" evidence="7 9">
    <location>
        <position position="138"/>
    </location>
    <ligand>
        <name>substrate</name>
    </ligand>
</feature>
<comment type="caution">
    <text evidence="11">The sequence shown here is derived from an EMBL/GenBank/DDBJ whole genome shotgun (WGS) entry which is preliminary data.</text>
</comment>
<dbReference type="NCBIfam" id="TIGR00492">
    <property type="entry name" value="alr"/>
    <property type="match status" value="1"/>
</dbReference>
<feature type="active site" description="Proton acceptor; specific for D-alanine" evidence="7">
    <location>
        <position position="40"/>
    </location>
</feature>
<dbReference type="InterPro" id="IPR000821">
    <property type="entry name" value="Ala_racemase"/>
</dbReference>
<gene>
    <name evidence="11" type="primary">alr</name>
    <name evidence="11" type="ORF">C5L14_16495</name>
</gene>
<dbReference type="CDD" id="cd00430">
    <property type="entry name" value="PLPDE_III_AR"/>
    <property type="match status" value="1"/>
</dbReference>
<dbReference type="GO" id="GO:0030170">
    <property type="term" value="F:pyridoxal phosphate binding"/>
    <property type="evidence" value="ECO:0007669"/>
    <property type="project" value="UniProtKB-UniRule"/>
</dbReference>
<dbReference type="Pfam" id="PF01168">
    <property type="entry name" value="Ala_racemase_N"/>
    <property type="match status" value="1"/>
</dbReference>
<proteinExistence type="inferred from homology"/>
<evidence type="ECO:0000256" key="9">
    <source>
        <dbReference type="PIRSR" id="PIRSR600821-52"/>
    </source>
</evidence>
<dbReference type="InterPro" id="IPR009006">
    <property type="entry name" value="Ala_racemase/Decarboxylase_C"/>
</dbReference>
<name>A0A2S9QC08_9HYPH</name>
<evidence type="ECO:0000256" key="1">
    <source>
        <dbReference type="ARBA" id="ARBA00000316"/>
    </source>
</evidence>
<dbReference type="InterPro" id="IPR011079">
    <property type="entry name" value="Ala_racemase_C"/>
</dbReference>
<evidence type="ECO:0000256" key="7">
    <source>
        <dbReference type="HAMAP-Rule" id="MF_01201"/>
    </source>
</evidence>
<evidence type="ECO:0000256" key="6">
    <source>
        <dbReference type="ARBA" id="ARBA00023235"/>
    </source>
</evidence>
<dbReference type="SUPFAM" id="SSF50621">
    <property type="entry name" value="Alanine racemase C-terminal domain-like"/>
    <property type="match status" value="1"/>
</dbReference>
<keyword evidence="5 7" id="KW-0663">Pyridoxal phosphate</keyword>
<comment type="similarity">
    <text evidence="3 7">Belongs to the alanine racemase family.</text>
</comment>
<dbReference type="Gene3D" id="2.40.37.10">
    <property type="entry name" value="Lyase, Ornithine Decarboxylase, Chain A, domain 1"/>
    <property type="match status" value="1"/>
</dbReference>
<dbReference type="InterPro" id="IPR029066">
    <property type="entry name" value="PLP-binding_barrel"/>
</dbReference>
<feature type="binding site" evidence="7 9">
    <location>
        <position position="310"/>
    </location>
    <ligand>
        <name>substrate</name>
    </ligand>
</feature>
<feature type="active site" description="Proton acceptor; specific for L-alanine" evidence="7">
    <location>
        <position position="257"/>
    </location>
</feature>
<dbReference type="Proteomes" id="UP000237682">
    <property type="component" value="Unassembled WGS sequence"/>
</dbReference>
<comment type="catalytic activity">
    <reaction evidence="1 7">
        <text>L-alanine = D-alanine</text>
        <dbReference type="Rhea" id="RHEA:20249"/>
        <dbReference type="ChEBI" id="CHEBI:57416"/>
        <dbReference type="ChEBI" id="CHEBI:57972"/>
        <dbReference type="EC" id="5.1.1.1"/>
    </reaction>
</comment>
<feature type="modified residue" description="N6-(pyridoxal phosphate)lysine" evidence="7 8">
    <location>
        <position position="40"/>
    </location>
</feature>
<evidence type="ECO:0000313" key="12">
    <source>
        <dbReference type="Proteomes" id="UP000237682"/>
    </source>
</evidence>
<evidence type="ECO:0000256" key="8">
    <source>
        <dbReference type="PIRSR" id="PIRSR600821-50"/>
    </source>
</evidence>
<comment type="function">
    <text evidence="7">Catalyzes the interconversion of L-alanine and D-alanine. May also act on other amino acids.</text>
</comment>
<dbReference type="EMBL" id="PUEJ01000005">
    <property type="protein sequence ID" value="PRH86886.1"/>
    <property type="molecule type" value="Genomic_DNA"/>
</dbReference>
<sequence>MSDSLPPVYARLTIDTDALADNWRRCGQQRPKAECAAVVKADGYGLGIDNVVPALTRAGCRTFFVAQIDEGIRVRKLAPHAAIYVLSGLAPGHGDRFAANALRPALGSLEELREWSAFVAATGWQGGAALHVDTGMSRLGLRVDEAQTLAAEGELFRPSLLMSHLACADTPEHPLNARQFEAFAGVRSLYPDVPASLCNSYGTFLPADIGYDLLRPGVALYGSNPQPGRPNPMRPVITLAAQVLQVREVLPGEYVGYGATWTSRRPARIAMVAIGYADGYLRSGSSSDDFDTAVAVVAGKYCLIAGRISMDMTAIDVTDLPSGTVKRGDWVELIGPHLPVDEVARRAGTIGYEILTSLGTRYDRHLAV</sequence>
<comment type="pathway">
    <text evidence="7">Amino-acid biosynthesis; D-alanine biosynthesis; D-alanine from L-alanine: step 1/1.</text>
</comment>
<dbReference type="AlphaFoldDB" id="A0A2S9QC08"/>
<dbReference type="OrthoDB" id="9813814at2"/>
<evidence type="ECO:0000256" key="5">
    <source>
        <dbReference type="ARBA" id="ARBA00022898"/>
    </source>
</evidence>
<dbReference type="Pfam" id="PF00842">
    <property type="entry name" value="Ala_racemase_C"/>
    <property type="match status" value="1"/>
</dbReference>
<comment type="cofactor">
    <cofactor evidence="2 7 8">
        <name>pyridoxal 5'-phosphate</name>
        <dbReference type="ChEBI" id="CHEBI:597326"/>
    </cofactor>
</comment>
<dbReference type="EC" id="5.1.1.1" evidence="4 7"/>
<dbReference type="PANTHER" id="PTHR30511">
    <property type="entry name" value="ALANINE RACEMASE"/>
    <property type="match status" value="1"/>
</dbReference>
<evidence type="ECO:0000313" key="11">
    <source>
        <dbReference type="EMBL" id="PRH86886.1"/>
    </source>
</evidence>
<feature type="domain" description="Alanine racemase C-terminal" evidence="10">
    <location>
        <begin position="236"/>
        <end position="367"/>
    </location>
</feature>
<dbReference type="GO" id="GO:0008784">
    <property type="term" value="F:alanine racemase activity"/>
    <property type="evidence" value="ECO:0007669"/>
    <property type="project" value="UniProtKB-UniRule"/>
</dbReference>
<keyword evidence="6 7" id="KW-0413">Isomerase</keyword>
<dbReference type="PROSITE" id="PS00395">
    <property type="entry name" value="ALANINE_RACEMASE"/>
    <property type="match status" value="1"/>
</dbReference>
<dbReference type="GO" id="GO:0030632">
    <property type="term" value="P:D-alanine biosynthetic process"/>
    <property type="evidence" value="ECO:0007669"/>
    <property type="project" value="UniProtKB-UniRule"/>
</dbReference>
<protein>
    <recommendedName>
        <fullName evidence="4 7">Alanine racemase</fullName>
        <ecNumber evidence="4 7">5.1.1.1</ecNumber>
    </recommendedName>
</protein>
<dbReference type="PANTHER" id="PTHR30511:SF0">
    <property type="entry name" value="ALANINE RACEMASE, CATABOLIC-RELATED"/>
    <property type="match status" value="1"/>
</dbReference>
<organism evidence="11 12">
    <name type="scientific">Labrys okinawensis</name>
    <dbReference type="NCBI Taxonomy" id="346911"/>
    <lineage>
        <taxon>Bacteria</taxon>
        <taxon>Pseudomonadati</taxon>
        <taxon>Pseudomonadota</taxon>
        <taxon>Alphaproteobacteria</taxon>
        <taxon>Hyphomicrobiales</taxon>
        <taxon>Xanthobacteraceae</taxon>
        <taxon>Labrys</taxon>
    </lineage>
</organism>
<dbReference type="InterPro" id="IPR020622">
    <property type="entry name" value="Ala_racemase_pyridoxalP-BS"/>
</dbReference>
<dbReference type="SMART" id="SM01005">
    <property type="entry name" value="Ala_racemase_C"/>
    <property type="match status" value="1"/>
</dbReference>
<evidence type="ECO:0000256" key="3">
    <source>
        <dbReference type="ARBA" id="ARBA00007880"/>
    </source>
</evidence>
<dbReference type="HAMAP" id="MF_01201">
    <property type="entry name" value="Ala_racemase"/>
    <property type="match status" value="1"/>
</dbReference>
<dbReference type="SUPFAM" id="SSF51419">
    <property type="entry name" value="PLP-binding barrel"/>
    <property type="match status" value="1"/>
</dbReference>
<dbReference type="RefSeq" id="WP_105863110.1">
    <property type="nucleotide sequence ID" value="NZ_PUEJ01000005.1"/>
</dbReference>
<dbReference type="GO" id="GO:0005829">
    <property type="term" value="C:cytosol"/>
    <property type="evidence" value="ECO:0007669"/>
    <property type="project" value="TreeGrafter"/>
</dbReference>
<evidence type="ECO:0000256" key="2">
    <source>
        <dbReference type="ARBA" id="ARBA00001933"/>
    </source>
</evidence>